<reference evidence="1" key="1">
    <citation type="submission" date="2018-02" db="EMBL/GenBank/DDBJ databases">
        <title>Rhizophora mucronata_Transcriptome.</title>
        <authorList>
            <person name="Meera S.P."/>
            <person name="Sreeshan A."/>
            <person name="Augustine A."/>
        </authorList>
    </citation>
    <scope>NUCLEOTIDE SEQUENCE</scope>
    <source>
        <tissue evidence="1">Leaf</tissue>
    </source>
</reference>
<dbReference type="EMBL" id="GGEC01047456">
    <property type="protein sequence ID" value="MBX27940.1"/>
    <property type="molecule type" value="Transcribed_RNA"/>
</dbReference>
<name>A0A2P2MCI8_RHIMU</name>
<dbReference type="AlphaFoldDB" id="A0A2P2MCI8"/>
<sequence>MPLLSSKTGTQKDLFINRKSTITEKKRTQQPRIQILEYCIGAIKKHKTSPRIHRNGESKEPLGFNSDEVAAAGAMENYK</sequence>
<evidence type="ECO:0000313" key="1">
    <source>
        <dbReference type="EMBL" id="MBX27940.1"/>
    </source>
</evidence>
<proteinExistence type="predicted"/>
<organism evidence="1">
    <name type="scientific">Rhizophora mucronata</name>
    <name type="common">Asiatic mangrove</name>
    <dbReference type="NCBI Taxonomy" id="61149"/>
    <lineage>
        <taxon>Eukaryota</taxon>
        <taxon>Viridiplantae</taxon>
        <taxon>Streptophyta</taxon>
        <taxon>Embryophyta</taxon>
        <taxon>Tracheophyta</taxon>
        <taxon>Spermatophyta</taxon>
        <taxon>Magnoliopsida</taxon>
        <taxon>eudicotyledons</taxon>
        <taxon>Gunneridae</taxon>
        <taxon>Pentapetalae</taxon>
        <taxon>rosids</taxon>
        <taxon>fabids</taxon>
        <taxon>Malpighiales</taxon>
        <taxon>Rhizophoraceae</taxon>
        <taxon>Rhizophora</taxon>
    </lineage>
</organism>
<protein>
    <submittedName>
        <fullName evidence="1">Uncharacterized protein</fullName>
    </submittedName>
</protein>
<accession>A0A2P2MCI8</accession>